<dbReference type="AlphaFoldDB" id="A0AAN9E585"/>
<protein>
    <submittedName>
        <fullName evidence="1">Uncharacterized protein</fullName>
    </submittedName>
</protein>
<reference evidence="1 2" key="1">
    <citation type="submission" date="2024-01" db="EMBL/GenBank/DDBJ databases">
        <title>The genomes of 5 underutilized Papilionoideae crops provide insights into root nodulation and disease resistanc.</title>
        <authorList>
            <person name="Yuan L."/>
        </authorList>
    </citation>
    <scope>NUCLEOTIDE SEQUENCE [LARGE SCALE GENOMIC DNA]</scope>
    <source>
        <strain evidence="1">ZHUSHIDOU_FW_LH</strain>
        <tissue evidence="1">Leaf</tissue>
    </source>
</reference>
<dbReference type="InterPro" id="IPR032675">
    <property type="entry name" value="LRR_dom_sf"/>
</dbReference>
<evidence type="ECO:0000313" key="2">
    <source>
        <dbReference type="Proteomes" id="UP001372338"/>
    </source>
</evidence>
<name>A0AAN9E585_CROPI</name>
<keyword evidence="2" id="KW-1185">Reference proteome</keyword>
<proteinExistence type="predicted"/>
<accession>A0AAN9E585</accession>
<dbReference type="EMBL" id="JAYWIO010000008">
    <property type="protein sequence ID" value="KAK7245397.1"/>
    <property type="molecule type" value="Genomic_DNA"/>
</dbReference>
<sequence length="338" mass="37818">MLAWEKWDCQNASGAFPCLKELHITDCPRLKNQLPENLPSLLELKIFNCVQLVASLPCAPAISGLVLEDCGKLQWQSLPSTLKTLLIGGRCMERSLLEKTMHTISNTCLEKLVLRDNPNVEFPICHSHNFLRIMVLSSCSSLQAFPLDFFPKLETLDLEYCSNLERFSNSESPDIPSLTSLIDLRMWGCPKFISLEQCTIRNSGSLKSFREGLRTLFPSLRSILVNGCPELEFPEGGFPSSLEKLGVSNCPKLVASQMKWNLHNCTCLSQLDIGDENVDSFPDQGLLLPATLSTEISKCDVSRIPRFLSDQMKGEDGQPHHSTCHQLKVSCLMHDIFS</sequence>
<dbReference type="PANTHER" id="PTHR34630">
    <property type="entry name" value="OS11G0677101 PROTEIN"/>
    <property type="match status" value="1"/>
</dbReference>
<comment type="caution">
    <text evidence="1">The sequence shown here is derived from an EMBL/GenBank/DDBJ whole genome shotgun (WGS) entry which is preliminary data.</text>
</comment>
<dbReference type="PANTHER" id="PTHR34630:SF17">
    <property type="entry name" value="OS06G0304700 PROTEIN"/>
    <property type="match status" value="1"/>
</dbReference>
<dbReference type="Gene3D" id="3.80.10.10">
    <property type="entry name" value="Ribonuclease Inhibitor"/>
    <property type="match status" value="2"/>
</dbReference>
<dbReference type="Proteomes" id="UP001372338">
    <property type="component" value="Unassembled WGS sequence"/>
</dbReference>
<gene>
    <name evidence="1" type="ORF">RIF29_40239</name>
</gene>
<evidence type="ECO:0000313" key="1">
    <source>
        <dbReference type="EMBL" id="KAK7245397.1"/>
    </source>
</evidence>
<organism evidence="1 2">
    <name type="scientific">Crotalaria pallida</name>
    <name type="common">Smooth rattlebox</name>
    <name type="synonym">Crotalaria striata</name>
    <dbReference type="NCBI Taxonomy" id="3830"/>
    <lineage>
        <taxon>Eukaryota</taxon>
        <taxon>Viridiplantae</taxon>
        <taxon>Streptophyta</taxon>
        <taxon>Embryophyta</taxon>
        <taxon>Tracheophyta</taxon>
        <taxon>Spermatophyta</taxon>
        <taxon>Magnoliopsida</taxon>
        <taxon>eudicotyledons</taxon>
        <taxon>Gunneridae</taxon>
        <taxon>Pentapetalae</taxon>
        <taxon>rosids</taxon>
        <taxon>fabids</taxon>
        <taxon>Fabales</taxon>
        <taxon>Fabaceae</taxon>
        <taxon>Papilionoideae</taxon>
        <taxon>50 kb inversion clade</taxon>
        <taxon>genistoids sensu lato</taxon>
        <taxon>core genistoids</taxon>
        <taxon>Crotalarieae</taxon>
        <taxon>Crotalaria</taxon>
    </lineage>
</organism>
<dbReference type="SUPFAM" id="SSF52058">
    <property type="entry name" value="L domain-like"/>
    <property type="match status" value="1"/>
</dbReference>